<proteinExistence type="predicted"/>
<keyword evidence="2" id="KW-1185">Reference proteome</keyword>
<evidence type="ECO:0000313" key="1">
    <source>
        <dbReference type="EMBL" id="KYN09070.1"/>
    </source>
</evidence>
<gene>
    <name evidence="1" type="ORF">ALC57_19038</name>
</gene>
<dbReference type="EMBL" id="KQ981153">
    <property type="protein sequence ID" value="KYN09070.1"/>
    <property type="molecule type" value="Genomic_DNA"/>
</dbReference>
<name>A0A195D854_9HYME</name>
<organism evidence="1 2">
    <name type="scientific">Trachymyrmex cornetzi</name>
    <dbReference type="NCBI Taxonomy" id="471704"/>
    <lineage>
        <taxon>Eukaryota</taxon>
        <taxon>Metazoa</taxon>
        <taxon>Ecdysozoa</taxon>
        <taxon>Arthropoda</taxon>
        <taxon>Hexapoda</taxon>
        <taxon>Insecta</taxon>
        <taxon>Pterygota</taxon>
        <taxon>Neoptera</taxon>
        <taxon>Endopterygota</taxon>
        <taxon>Hymenoptera</taxon>
        <taxon>Apocrita</taxon>
        <taxon>Aculeata</taxon>
        <taxon>Formicoidea</taxon>
        <taxon>Formicidae</taxon>
        <taxon>Myrmicinae</taxon>
        <taxon>Trachymyrmex</taxon>
    </lineage>
</organism>
<evidence type="ECO:0000313" key="2">
    <source>
        <dbReference type="Proteomes" id="UP000078492"/>
    </source>
</evidence>
<sequence length="194" mass="21599">TRRGRDKRDVMPPKERGTEAFFGLADAVPLRSIGAFSLSPPPPPSVPFILLPFPISPFSLFLSLSIYAFAPITPAWPIDITFSVRSEKHTVVLPHFLAPRWSHSLFLTTRSLFFCFSLPPCLSCQETFDFPSSSLFLSPNAHFLRSYLGSLSHLPPPSSPPPTISPYHCLYQNTSFFVRHVEACHSLSLPLALS</sequence>
<protein>
    <submittedName>
        <fullName evidence="1">Uncharacterized protein</fullName>
    </submittedName>
</protein>
<accession>A0A195D854</accession>
<dbReference type="Proteomes" id="UP000078492">
    <property type="component" value="Unassembled WGS sequence"/>
</dbReference>
<dbReference type="AlphaFoldDB" id="A0A195D854"/>
<feature type="non-terminal residue" evidence="1">
    <location>
        <position position="1"/>
    </location>
</feature>
<reference evidence="1 2" key="1">
    <citation type="submission" date="2015-09" db="EMBL/GenBank/DDBJ databases">
        <title>Trachymyrmex cornetzi WGS genome.</title>
        <authorList>
            <person name="Nygaard S."/>
            <person name="Hu H."/>
            <person name="Boomsma J."/>
            <person name="Zhang G."/>
        </authorList>
    </citation>
    <scope>NUCLEOTIDE SEQUENCE [LARGE SCALE GENOMIC DNA]</scope>
    <source>
        <strain evidence="1">Tcor2-1</strain>
        <tissue evidence="1">Whole body</tissue>
    </source>
</reference>